<dbReference type="RefSeq" id="YP_009031665.1">
    <property type="nucleotide sequence ID" value="NC_024139.1"/>
</dbReference>
<dbReference type="SUPFAM" id="SSF52540">
    <property type="entry name" value="P-loop containing nucleoside triphosphate hydrolases"/>
    <property type="match status" value="1"/>
</dbReference>
<dbReference type="Gene3D" id="3.40.50.300">
    <property type="entry name" value="P-loop containing nucleotide triphosphate hydrolases"/>
    <property type="match status" value="2"/>
</dbReference>
<dbReference type="FunFam" id="3.40.50.300:FF:002499">
    <property type="entry name" value="Deoxynucleotide monophosphate kinase"/>
    <property type="match status" value="1"/>
</dbReference>
<keyword evidence="2" id="KW-1185">Reference proteome</keyword>
<protein>
    <submittedName>
        <fullName evidence="1">Deoxynucleoside-5-monophosphate kinase</fullName>
    </submittedName>
</protein>
<dbReference type="InterPro" id="IPR027417">
    <property type="entry name" value="P-loop_NTPase"/>
</dbReference>
<dbReference type="OrthoDB" id="9152at10239"/>
<keyword evidence="1" id="KW-0418">Kinase</keyword>
<evidence type="ECO:0000313" key="1">
    <source>
        <dbReference type="EMBL" id="AHN83476.1"/>
    </source>
</evidence>
<dbReference type="Proteomes" id="UP000026908">
    <property type="component" value="Segment"/>
</dbReference>
<name>A0A023MGY2_9CAUD</name>
<dbReference type="KEGG" id="vg:19487011"/>
<evidence type="ECO:0000313" key="2">
    <source>
        <dbReference type="Proteomes" id="UP000026908"/>
    </source>
</evidence>
<organism evidence="1 2">
    <name type="scientific">Escherichia phage vB_EcoS_FFH_1</name>
    <dbReference type="NCBI Taxonomy" id="1446489"/>
    <lineage>
        <taxon>Viruses</taxon>
        <taxon>Duplodnaviria</taxon>
        <taxon>Heunggongvirae</taxon>
        <taxon>Uroviricota</taxon>
        <taxon>Caudoviricetes</taxon>
        <taxon>Demerecviridae</taxon>
        <taxon>Markadamsvirinae</taxon>
        <taxon>Tequintavirus</taxon>
        <taxon>Tequintavirus FFH1</taxon>
    </lineage>
</organism>
<proteinExistence type="predicted"/>
<reference evidence="1 2" key="1">
    <citation type="journal article" date="2014" name="Genome Announc.">
        <title>Complete Genome Sequences of Two Escherichia coli O157:H7 Phages Effective in Limiting Contamination of Food Products.</title>
        <authorList>
            <person name="Hong Y."/>
            <person name="Pan Y."/>
            <person name="Harman N.J."/>
            <person name="Ebner P.D."/>
        </authorList>
    </citation>
    <scope>NUCLEOTIDE SEQUENCE [LARGE SCALE GENOMIC DNA]</scope>
</reference>
<dbReference type="GeneID" id="19487011"/>
<dbReference type="Pfam" id="PF21448">
    <property type="entry name" value="DNMK"/>
    <property type="match status" value="1"/>
</dbReference>
<dbReference type="EMBL" id="KJ190157">
    <property type="protein sequence ID" value="AHN83476.1"/>
    <property type="molecule type" value="Genomic_DNA"/>
</dbReference>
<accession>A0A023MGY2</accession>
<dbReference type="InterPro" id="IPR048444">
    <property type="entry name" value="DNMK"/>
</dbReference>
<dbReference type="GO" id="GO:0016301">
    <property type="term" value="F:kinase activity"/>
    <property type="evidence" value="ECO:0007669"/>
    <property type="project" value="UniProtKB-KW"/>
</dbReference>
<sequence>MSVLVGLHGEAGSGKDTVAKLIIDWCNDTYPTCLSRRYSFAKPVYELASVILGVTPEFLGERRGKEIDQWFTVTQSQLERARDVWFKYGIDKFEDFSYVWPIFEEKYLNPQQLISENKEDGLYSLFISPRKMLQLVGTELGRQLVHERIWLIILEQSIAKDDPDVAIITDVRFPNEGELLRETNHLDMDSLIVNVVPAEQKFTIKSDHPSESGIPAKYITHELVNKFDGINNLKLEVYNFCDLELEPLVG</sequence>
<keyword evidence="1" id="KW-0808">Transferase</keyword>